<dbReference type="SMART" id="SM00530">
    <property type="entry name" value="HTH_XRE"/>
    <property type="match status" value="1"/>
</dbReference>
<dbReference type="RefSeq" id="WP_085018914.1">
    <property type="nucleotide sequence ID" value="NZ_BMHD01000002.1"/>
</dbReference>
<dbReference type="Pfam" id="PF13560">
    <property type="entry name" value="HTH_31"/>
    <property type="match status" value="1"/>
</dbReference>
<dbReference type="AlphaFoldDB" id="A0A1X9LHU3"/>
<dbReference type="InterPro" id="IPR010982">
    <property type="entry name" value="Lambda_DNA-bd_dom_sf"/>
</dbReference>
<dbReference type="CDD" id="cd02209">
    <property type="entry name" value="cupin_XRE_C"/>
    <property type="match status" value="1"/>
</dbReference>
<dbReference type="PROSITE" id="PS50943">
    <property type="entry name" value="HTH_CROC1"/>
    <property type="match status" value="1"/>
</dbReference>
<dbReference type="SUPFAM" id="SSF51182">
    <property type="entry name" value="RmlC-like cupins"/>
    <property type="match status" value="1"/>
</dbReference>
<dbReference type="PANTHER" id="PTHR46797">
    <property type="entry name" value="HTH-TYPE TRANSCRIPTIONAL REGULATOR"/>
    <property type="match status" value="1"/>
</dbReference>
<proteinExistence type="predicted"/>
<dbReference type="InterPro" id="IPR011051">
    <property type="entry name" value="RmlC_Cupin_sf"/>
</dbReference>
<dbReference type="InterPro" id="IPR014710">
    <property type="entry name" value="RmlC-like_jellyroll"/>
</dbReference>
<dbReference type="GO" id="GO:0005829">
    <property type="term" value="C:cytosol"/>
    <property type="evidence" value="ECO:0007669"/>
    <property type="project" value="TreeGrafter"/>
</dbReference>
<keyword evidence="4" id="KW-1185">Reference proteome</keyword>
<dbReference type="GO" id="GO:0003700">
    <property type="term" value="F:DNA-binding transcription factor activity"/>
    <property type="evidence" value="ECO:0007669"/>
    <property type="project" value="TreeGrafter"/>
</dbReference>
<dbReference type="STRING" id="1619308.B5808_05745"/>
<evidence type="ECO:0000259" key="2">
    <source>
        <dbReference type="PROSITE" id="PS50943"/>
    </source>
</evidence>
<gene>
    <name evidence="3" type="ORF">B5808_05745</name>
</gene>
<accession>A0A1X9LHU3</accession>
<dbReference type="InterPro" id="IPR001387">
    <property type="entry name" value="Cro/C1-type_HTH"/>
</dbReference>
<keyword evidence="1" id="KW-0238">DNA-binding</keyword>
<reference evidence="3 4" key="1">
    <citation type="submission" date="2017-04" db="EMBL/GenBank/DDBJ databases">
        <authorList>
            <person name="Afonso C.L."/>
            <person name="Miller P.J."/>
            <person name="Scott M.A."/>
            <person name="Spackman E."/>
            <person name="Goraichik I."/>
            <person name="Dimitrov K.M."/>
            <person name="Suarez D.L."/>
            <person name="Swayne D.E."/>
        </authorList>
    </citation>
    <scope>NUCLEOTIDE SEQUENCE [LARGE SCALE GENOMIC DNA]</scope>
    <source>
        <strain evidence="4">XA(T)</strain>
    </source>
</reference>
<organism evidence="3 4">
    <name type="scientific">Cnuibacter physcomitrellae</name>
    <dbReference type="NCBI Taxonomy" id="1619308"/>
    <lineage>
        <taxon>Bacteria</taxon>
        <taxon>Bacillati</taxon>
        <taxon>Actinomycetota</taxon>
        <taxon>Actinomycetes</taxon>
        <taxon>Micrococcales</taxon>
        <taxon>Microbacteriaceae</taxon>
        <taxon>Cnuibacter</taxon>
    </lineage>
</organism>
<dbReference type="KEGG" id="cphy:B5808_05745"/>
<evidence type="ECO:0000256" key="1">
    <source>
        <dbReference type="ARBA" id="ARBA00023125"/>
    </source>
</evidence>
<name>A0A1X9LHU3_9MICO</name>
<dbReference type="CDD" id="cd00093">
    <property type="entry name" value="HTH_XRE"/>
    <property type="match status" value="1"/>
</dbReference>
<dbReference type="InterPro" id="IPR050807">
    <property type="entry name" value="TransReg_Diox_bact_type"/>
</dbReference>
<dbReference type="PANTHER" id="PTHR46797:SF1">
    <property type="entry name" value="METHYLPHOSPHONATE SYNTHASE"/>
    <property type="match status" value="1"/>
</dbReference>
<evidence type="ECO:0000313" key="3">
    <source>
        <dbReference type="EMBL" id="ARJ04776.1"/>
    </source>
</evidence>
<protein>
    <recommendedName>
        <fullName evidence="2">HTH cro/C1-type domain-containing protein</fullName>
    </recommendedName>
</protein>
<evidence type="ECO:0000313" key="4">
    <source>
        <dbReference type="Proteomes" id="UP000192775"/>
    </source>
</evidence>
<dbReference type="GO" id="GO:0003677">
    <property type="term" value="F:DNA binding"/>
    <property type="evidence" value="ECO:0007669"/>
    <property type="project" value="UniProtKB-KW"/>
</dbReference>
<dbReference type="SUPFAM" id="SSF47413">
    <property type="entry name" value="lambda repressor-like DNA-binding domains"/>
    <property type="match status" value="1"/>
</dbReference>
<feature type="domain" description="HTH cro/C1-type" evidence="2">
    <location>
        <begin position="23"/>
        <end position="77"/>
    </location>
</feature>
<dbReference type="Proteomes" id="UP000192775">
    <property type="component" value="Chromosome"/>
</dbReference>
<sequence>MAASTRRSTSPLDDDAVVMGERIRSVRHERGLTLVELAGLTGMSQPFLSLVERGHARLSLTSMARVSDALGIRQGALLAREATDREELDGVDVVHGDHRASPVAGSRRAWQLAQLPGGLFGTEMVGTERDGEFAAHAEEEFVYVLDGVLEVELHDGSVQTLRRGDSIAFASGRRHLWRAVDDDGYRVLTVTSPPGGP</sequence>
<dbReference type="Gene3D" id="2.60.120.10">
    <property type="entry name" value="Jelly Rolls"/>
    <property type="match status" value="1"/>
</dbReference>
<dbReference type="InterPro" id="IPR013096">
    <property type="entry name" value="Cupin_2"/>
</dbReference>
<dbReference type="Gene3D" id="1.10.260.40">
    <property type="entry name" value="lambda repressor-like DNA-binding domains"/>
    <property type="match status" value="1"/>
</dbReference>
<dbReference type="Pfam" id="PF07883">
    <property type="entry name" value="Cupin_2"/>
    <property type="match status" value="1"/>
</dbReference>
<dbReference type="EMBL" id="CP020715">
    <property type="protein sequence ID" value="ARJ04776.1"/>
    <property type="molecule type" value="Genomic_DNA"/>
</dbReference>